<evidence type="ECO:0000259" key="2">
    <source>
        <dbReference type="Pfam" id="PF01408"/>
    </source>
</evidence>
<comment type="caution">
    <text evidence="4">The sequence shown here is derived from an EMBL/GenBank/DDBJ whole genome shotgun (WGS) entry which is preliminary data.</text>
</comment>
<feature type="domain" description="Gfo/Idh/MocA-like oxidoreductase N-terminal" evidence="2">
    <location>
        <begin position="8"/>
        <end position="132"/>
    </location>
</feature>
<protein>
    <submittedName>
        <fullName evidence="4">Putative dehydrogenase</fullName>
    </submittedName>
</protein>
<dbReference type="Pfam" id="PF22725">
    <property type="entry name" value="GFO_IDH_MocA_C3"/>
    <property type="match status" value="1"/>
</dbReference>
<dbReference type="InterPro" id="IPR000683">
    <property type="entry name" value="Gfo/Idh/MocA-like_OxRdtase_N"/>
</dbReference>
<dbReference type="SUPFAM" id="SSF55347">
    <property type="entry name" value="Glyceraldehyde-3-phosphate dehydrogenase-like, C-terminal domain"/>
    <property type="match status" value="1"/>
</dbReference>
<dbReference type="AlphaFoldDB" id="A0A3D9KCA1"/>
<evidence type="ECO:0000313" key="5">
    <source>
        <dbReference type="Proteomes" id="UP000256977"/>
    </source>
</evidence>
<dbReference type="EMBL" id="QRDZ01000006">
    <property type="protein sequence ID" value="RED84161.1"/>
    <property type="molecule type" value="Genomic_DNA"/>
</dbReference>
<dbReference type="GO" id="GO:0000166">
    <property type="term" value="F:nucleotide binding"/>
    <property type="evidence" value="ECO:0007669"/>
    <property type="project" value="InterPro"/>
</dbReference>
<dbReference type="Pfam" id="PF01408">
    <property type="entry name" value="GFO_IDH_MocA"/>
    <property type="match status" value="1"/>
</dbReference>
<feature type="domain" description="GFO/IDH/MocA-like oxidoreductase" evidence="3">
    <location>
        <begin position="142"/>
        <end position="290"/>
    </location>
</feature>
<dbReference type="Gene3D" id="3.40.50.720">
    <property type="entry name" value="NAD(P)-binding Rossmann-like Domain"/>
    <property type="match status" value="1"/>
</dbReference>
<dbReference type="Gene3D" id="3.30.360.10">
    <property type="entry name" value="Dihydrodipicolinate Reductase, domain 2"/>
    <property type="match status" value="1"/>
</dbReference>
<keyword evidence="5" id="KW-1185">Reference proteome</keyword>
<reference evidence="4 5" key="1">
    <citation type="submission" date="2018-07" db="EMBL/GenBank/DDBJ databases">
        <title>Genomic Encyclopedia of Type Strains, Phase III (KMG-III): the genomes of soil and plant-associated and newly described type strains.</title>
        <authorList>
            <person name="Whitman W."/>
        </authorList>
    </citation>
    <scope>NUCLEOTIDE SEQUENCE [LARGE SCALE GENOMIC DNA]</scope>
    <source>
        <strain evidence="4 5">CECT 7287</strain>
    </source>
</reference>
<organism evidence="4 5">
    <name type="scientific">Cohnella phaseoli</name>
    <dbReference type="NCBI Taxonomy" id="456490"/>
    <lineage>
        <taxon>Bacteria</taxon>
        <taxon>Bacillati</taxon>
        <taxon>Bacillota</taxon>
        <taxon>Bacilli</taxon>
        <taxon>Bacillales</taxon>
        <taxon>Paenibacillaceae</taxon>
        <taxon>Cohnella</taxon>
    </lineage>
</organism>
<dbReference type="InterPro" id="IPR036291">
    <property type="entry name" value="NAD(P)-bd_dom_sf"/>
</dbReference>
<dbReference type="InterPro" id="IPR055170">
    <property type="entry name" value="GFO_IDH_MocA-like_dom"/>
</dbReference>
<sequence>MVGVNDKINVGMVGYKFMGKAHSHAYKDVGMFFEPAADVVMKAICGRDEQGVKAAADKFGWESYETDWRKMVARDDIDFVDINAPSDAHKEITLAAIAAGKHVFCEKPLALNLADGREMLEAAEKAGVKHAVCFNYRFLPAVQLAKQIIDEGRLGEIHHYRATYLQDWLVDPNTPMAWRLKKEVAGSGAHGDINAHSIDLARFLIGEFDRVVGHNRTFVKERPIATDAAGGLSAGAGSSSQKDQVTVDDATGFLADFKNGAMGMFVASRFAAGRKNHNTFEIHGSKGSLRWDLEKLNELEVYFREDEPNLAGFRRILATESTHKYAGNWWPTGHIIGYEHAFVHIVYEFVQHIKTGSPFAPTFYDGVKCQEVLEAVDLSIERGSWVGIDEV</sequence>
<evidence type="ECO:0000313" key="4">
    <source>
        <dbReference type="EMBL" id="RED84161.1"/>
    </source>
</evidence>
<dbReference type="PANTHER" id="PTHR43818">
    <property type="entry name" value="BCDNA.GH03377"/>
    <property type="match status" value="1"/>
</dbReference>
<accession>A0A3D9KCA1</accession>
<evidence type="ECO:0000256" key="1">
    <source>
        <dbReference type="ARBA" id="ARBA00023002"/>
    </source>
</evidence>
<keyword evidence="1" id="KW-0560">Oxidoreductase</keyword>
<name>A0A3D9KCA1_9BACL</name>
<gene>
    <name evidence="4" type="ORF">DFP98_10631</name>
</gene>
<dbReference type="InterPro" id="IPR050463">
    <property type="entry name" value="Gfo/Idh/MocA_oxidrdct_glycsds"/>
</dbReference>
<dbReference type="GO" id="GO:0016491">
    <property type="term" value="F:oxidoreductase activity"/>
    <property type="evidence" value="ECO:0007669"/>
    <property type="project" value="UniProtKB-KW"/>
</dbReference>
<dbReference type="Proteomes" id="UP000256977">
    <property type="component" value="Unassembled WGS sequence"/>
</dbReference>
<proteinExistence type="predicted"/>
<evidence type="ECO:0000259" key="3">
    <source>
        <dbReference type="Pfam" id="PF22725"/>
    </source>
</evidence>
<dbReference type="PANTHER" id="PTHR43818:SF11">
    <property type="entry name" value="BCDNA.GH03377"/>
    <property type="match status" value="1"/>
</dbReference>
<dbReference type="SUPFAM" id="SSF51735">
    <property type="entry name" value="NAD(P)-binding Rossmann-fold domains"/>
    <property type="match status" value="1"/>
</dbReference>